<organism evidence="6 7">
    <name type="scientific">Exidia glandulosa HHB12029</name>
    <dbReference type="NCBI Taxonomy" id="1314781"/>
    <lineage>
        <taxon>Eukaryota</taxon>
        <taxon>Fungi</taxon>
        <taxon>Dikarya</taxon>
        <taxon>Basidiomycota</taxon>
        <taxon>Agaricomycotina</taxon>
        <taxon>Agaricomycetes</taxon>
        <taxon>Auriculariales</taxon>
        <taxon>Exidiaceae</taxon>
        <taxon>Exidia</taxon>
    </lineage>
</organism>
<dbReference type="PANTHER" id="PTHR45856">
    <property type="entry name" value="ALPHA/BETA-HYDROLASES SUPERFAMILY PROTEIN"/>
    <property type="match status" value="1"/>
</dbReference>
<evidence type="ECO:0000259" key="5">
    <source>
        <dbReference type="Pfam" id="PF01764"/>
    </source>
</evidence>
<evidence type="ECO:0000256" key="3">
    <source>
        <dbReference type="ARBA" id="ARBA00047591"/>
    </source>
</evidence>
<evidence type="ECO:0000313" key="7">
    <source>
        <dbReference type="Proteomes" id="UP000077266"/>
    </source>
</evidence>
<dbReference type="EMBL" id="KV425882">
    <property type="protein sequence ID" value="KZW03795.1"/>
    <property type="molecule type" value="Genomic_DNA"/>
</dbReference>
<reference evidence="6 7" key="1">
    <citation type="journal article" date="2016" name="Mol. Biol. Evol.">
        <title>Comparative Genomics of Early-Diverging Mushroom-Forming Fungi Provides Insights into the Origins of Lignocellulose Decay Capabilities.</title>
        <authorList>
            <person name="Nagy L.G."/>
            <person name="Riley R."/>
            <person name="Tritt A."/>
            <person name="Adam C."/>
            <person name="Daum C."/>
            <person name="Floudas D."/>
            <person name="Sun H."/>
            <person name="Yadav J.S."/>
            <person name="Pangilinan J."/>
            <person name="Larsson K.H."/>
            <person name="Matsuura K."/>
            <person name="Barry K."/>
            <person name="Labutti K."/>
            <person name="Kuo R."/>
            <person name="Ohm R.A."/>
            <person name="Bhattacharya S.S."/>
            <person name="Shirouzu T."/>
            <person name="Yoshinaga Y."/>
            <person name="Martin F.M."/>
            <person name="Grigoriev I.V."/>
            <person name="Hibbett D.S."/>
        </authorList>
    </citation>
    <scope>NUCLEOTIDE SEQUENCE [LARGE SCALE GENOMIC DNA]</scope>
    <source>
        <strain evidence="6 7">HHB12029</strain>
    </source>
</reference>
<dbReference type="Proteomes" id="UP000077266">
    <property type="component" value="Unassembled WGS sequence"/>
</dbReference>
<evidence type="ECO:0000313" key="6">
    <source>
        <dbReference type="EMBL" id="KZW03795.1"/>
    </source>
</evidence>
<accession>A0A165QLR4</accession>
<protein>
    <submittedName>
        <fullName evidence="6">Alpha/beta-hydrolase</fullName>
    </submittedName>
</protein>
<dbReference type="SUPFAM" id="SSF53474">
    <property type="entry name" value="alpha/beta-Hydrolases"/>
    <property type="match status" value="1"/>
</dbReference>
<dbReference type="CDD" id="cd00519">
    <property type="entry name" value="Lipase_3"/>
    <property type="match status" value="1"/>
</dbReference>
<dbReference type="InterPro" id="IPR002921">
    <property type="entry name" value="Fungal_lipase-type"/>
</dbReference>
<dbReference type="GO" id="GO:0016787">
    <property type="term" value="F:hydrolase activity"/>
    <property type="evidence" value="ECO:0007669"/>
    <property type="project" value="UniProtKB-KW"/>
</dbReference>
<feature type="domain" description="Fungal lipase-type" evidence="5">
    <location>
        <begin position="176"/>
        <end position="332"/>
    </location>
</feature>
<dbReference type="InParanoid" id="A0A165QLR4"/>
<keyword evidence="1" id="KW-1015">Disulfide bond</keyword>
<keyword evidence="6" id="KW-0378">Hydrolase</keyword>
<dbReference type="Gene3D" id="3.40.50.1820">
    <property type="entry name" value="alpha/beta hydrolase"/>
    <property type="match status" value="1"/>
</dbReference>
<dbReference type="OrthoDB" id="426718at2759"/>
<comment type="catalytic activity">
    <reaction evidence="4">
        <text>a monoacylglycerol + H2O = glycerol + a fatty acid + H(+)</text>
        <dbReference type="Rhea" id="RHEA:15245"/>
        <dbReference type="ChEBI" id="CHEBI:15377"/>
        <dbReference type="ChEBI" id="CHEBI:15378"/>
        <dbReference type="ChEBI" id="CHEBI:17408"/>
        <dbReference type="ChEBI" id="CHEBI:17754"/>
        <dbReference type="ChEBI" id="CHEBI:28868"/>
    </reaction>
</comment>
<dbReference type="InterPro" id="IPR029058">
    <property type="entry name" value="AB_hydrolase_fold"/>
</dbReference>
<dbReference type="InterPro" id="IPR051218">
    <property type="entry name" value="Sec_MonoDiacylglyc_Lipase"/>
</dbReference>
<dbReference type="PANTHER" id="PTHR45856:SF24">
    <property type="entry name" value="FUNGAL LIPASE-LIKE DOMAIN-CONTAINING PROTEIN"/>
    <property type="match status" value="1"/>
</dbReference>
<dbReference type="GO" id="GO:0006629">
    <property type="term" value="P:lipid metabolic process"/>
    <property type="evidence" value="ECO:0007669"/>
    <property type="project" value="InterPro"/>
</dbReference>
<proteinExistence type="inferred from homology"/>
<evidence type="ECO:0000256" key="2">
    <source>
        <dbReference type="ARBA" id="ARBA00043996"/>
    </source>
</evidence>
<evidence type="ECO:0000256" key="4">
    <source>
        <dbReference type="ARBA" id="ARBA00048461"/>
    </source>
</evidence>
<keyword evidence="7" id="KW-1185">Reference proteome</keyword>
<gene>
    <name evidence="6" type="ORF">EXIGLDRAFT_827752</name>
</gene>
<comment type="similarity">
    <text evidence="2">Belongs to the AB hydrolase superfamily. Lipase family. Class 3 subfamily.</text>
</comment>
<sequence length="583" mass="63999">MATERAPNNDDLEREIQLGELQRLTDLNVQPGTFLPVPNMPTPARKTYFELLKAWTTANIAVIQEAVEQRGFGGPFGSRIDWKCAFLAFLQSTAIYLRDEKLVSEAVEAYQRNDREGALRLYASATDMIQEIAKLWGLNFVVVCNLVEKHPDGHAHLVGPYCGAFYKSTSKPFISFTFKGTTTAQEWLNDFAAIFPPVKTPPGFLYETTVSRGFYIPIFSTFDGVANSSPFDMMVKTFNTIARTTPPSTQVMTHCTGHSLGAAYASLSYDQFTSVFENIPGFALGDLYTFGSPRVGHNDFAKAFQKAVKSSKNSGSSWRIVNNRDIVADVPLKTPIPGIGMYVHVDCGLKIYPQRSPTPLDSEIGVSRPRNVEDEQQVGDFSPPPFSHLPPAYYDSLFFALTGNTRPRTGVQSLPPIPHTPDAYYDSVMSALNGQPREKTAVRSLMFIEAITTLGGAPGLQRHIDTSTEITSIDLNSFPESTEVTVRFEGTEICSIGTIYDGSHRAELLVWGDASSIHPDSASLHYHSWERLTDQETEVSLFLGTTGEFGLAFTAGGVQLAALVITSSVDASRLSISGKCAWS</sequence>
<name>A0A165QLR4_EXIGL</name>
<evidence type="ECO:0000256" key="1">
    <source>
        <dbReference type="ARBA" id="ARBA00023157"/>
    </source>
</evidence>
<dbReference type="AlphaFoldDB" id="A0A165QLR4"/>
<dbReference type="Pfam" id="PF01764">
    <property type="entry name" value="Lipase_3"/>
    <property type="match status" value="1"/>
</dbReference>
<dbReference type="STRING" id="1314781.A0A165QLR4"/>
<comment type="catalytic activity">
    <reaction evidence="3">
        <text>a diacylglycerol + H2O = a monoacylglycerol + a fatty acid + H(+)</text>
        <dbReference type="Rhea" id="RHEA:32731"/>
        <dbReference type="ChEBI" id="CHEBI:15377"/>
        <dbReference type="ChEBI" id="CHEBI:15378"/>
        <dbReference type="ChEBI" id="CHEBI:17408"/>
        <dbReference type="ChEBI" id="CHEBI:18035"/>
        <dbReference type="ChEBI" id="CHEBI:28868"/>
    </reaction>
</comment>